<dbReference type="SUPFAM" id="SSF48452">
    <property type="entry name" value="TPR-like"/>
    <property type="match status" value="2"/>
</dbReference>
<keyword evidence="1" id="KW-0808">Transferase</keyword>
<dbReference type="Pfam" id="PF00069">
    <property type="entry name" value="Pkinase"/>
    <property type="match status" value="1"/>
</dbReference>
<dbReference type="InterPro" id="IPR019734">
    <property type="entry name" value="TPR_rpt"/>
</dbReference>
<reference evidence="9" key="1">
    <citation type="submission" date="2022-06" db="EMBL/GenBank/DDBJ databases">
        <title>Aeoliella straminimaris, a novel planctomycete from sediments.</title>
        <authorList>
            <person name="Vitorino I.R."/>
            <person name="Lage O.M."/>
        </authorList>
    </citation>
    <scope>NUCLEOTIDE SEQUENCE</scope>
    <source>
        <strain evidence="9">ICT_H6.2</strain>
    </source>
</reference>
<dbReference type="InterPro" id="IPR008271">
    <property type="entry name" value="Ser/Thr_kinase_AS"/>
</dbReference>
<feature type="transmembrane region" description="Helical" evidence="7">
    <location>
        <begin position="403"/>
        <end position="427"/>
    </location>
</feature>
<evidence type="ECO:0000256" key="5">
    <source>
        <dbReference type="PROSITE-ProRule" id="PRU10141"/>
    </source>
</evidence>
<evidence type="ECO:0000256" key="3">
    <source>
        <dbReference type="ARBA" id="ARBA00022777"/>
    </source>
</evidence>
<gene>
    <name evidence="9" type="ORF">NG895_24480</name>
</gene>
<dbReference type="PROSITE" id="PS50011">
    <property type="entry name" value="PROTEIN_KINASE_DOM"/>
    <property type="match status" value="1"/>
</dbReference>
<dbReference type="InterPro" id="IPR011990">
    <property type="entry name" value="TPR-like_helical_dom_sf"/>
</dbReference>
<feature type="region of interest" description="Disordered" evidence="6">
    <location>
        <begin position="1049"/>
        <end position="1074"/>
    </location>
</feature>
<dbReference type="CDD" id="cd14014">
    <property type="entry name" value="STKc_PknB_like"/>
    <property type="match status" value="1"/>
</dbReference>
<dbReference type="Gene3D" id="3.30.200.20">
    <property type="entry name" value="Phosphorylase Kinase, domain 1"/>
    <property type="match status" value="1"/>
</dbReference>
<dbReference type="Pfam" id="PF14938">
    <property type="entry name" value="SNAP"/>
    <property type="match status" value="1"/>
</dbReference>
<keyword evidence="10" id="KW-1185">Reference proteome</keyword>
<feature type="binding site" evidence="5">
    <location>
        <position position="110"/>
    </location>
    <ligand>
        <name>ATP</name>
        <dbReference type="ChEBI" id="CHEBI:30616"/>
    </ligand>
</feature>
<dbReference type="RefSeq" id="WP_252855180.1">
    <property type="nucleotide sequence ID" value="NZ_JAMXLR010000088.1"/>
</dbReference>
<organism evidence="9 10">
    <name type="scientific">Aeoliella straminimaris</name>
    <dbReference type="NCBI Taxonomy" id="2954799"/>
    <lineage>
        <taxon>Bacteria</taxon>
        <taxon>Pseudomonadati</taxon>
        <taxon>Planctomycetota</taxon>
        <taxon>Planctomycetia</taxon>
        <taxon>Pirellulales</taxon>
        <taxon>Lacipirellulaceae</taxon>
        <taxon>Aeoliella</taxon>
    </lineage>
</organism>
<dbReference type="EMBL" id="JAMXLR010000088">
    <property type="protein sequence ID" value="MCO6047067.1"/>
    <property type="molecule type" value="Genomic_DNA"/>
</dbReference>
<dbReference type="PROSITE" id="PS00107">
    <property type="entry name" value="PROTEIN_KINASE_ATP"/>
    <property type="match status" value="1"/>
</dbReference>
<evidence type="ECO:0000256" key="7">
    <source>
        <dbReference type="SAM" id="Phobius"/>
    </source>
</evidence>
<dbReference type="PROSITE" id="PS00108">
    <property type="entry name" value="PROTEIN_KINASE_ST"/>
    <property type="match status" value="1"/>
</dbReference>
<feature type="compositionally biased region" description="Acidic residues" evidence="6">
    <location>
        <begin position="1055"/>
        <end position="1067"/>
    </location>
</feature>
<dbReference type="PANTHER" id="PTHR43289:SF6">
    <property type="entry name" value="SERINE_THREONINE-PROTEIN KINASE NEKL-3"/>
    <property type="match status" value="1"/>
</dbReference>
<evidence type="ECO:0000313" key="9">
    <source>
        <dbReference type="EMBL" id="MCO6047067.1"/>
    </source>
</evidence>
<evidence type="ECO:0000259" key="8">
    <source>
        <dbReference type="PROSITE" id="PS50011"/>
    </source>
</evidence>
<keyword evidence="7" id="KW-1133">Transmembrane helix</keyword>
<proteinExistence type="predicted"/>
<evidence type="ECO:0000256" key="1">
    <source>
        <dbReference type="ARBA" id="ARBA00022679"/>
    </source>
</evidence>
<dbReference type="Gene3D" id="1.10.510.10">
    <property type="entry name" value="Transferase(Phosphotransferase) domain 1"/>
    <property type="match status" value="1"/>
</dbReference>
<accession>A0A9X2JIZ8</accession>
<evidence type="ECO:0000256" key="6">
    <source>
        <dbReference type="SAM" id="MobiDB-lite"/>
    </source>
</evidence>
<protein>
    <submittedName>
        <fullName evidence="9">Protein kinase</fullName>
    </submittedName>
</protein>
<dbReference type="Pfam" id="PF13374">
    <property type="entry name" value="TPR_10"/>
    <property type="match status" value="1"/>
</dbReference>
<dbReference type="Proteomes" id="UP001155241">
    <property type="component" value="Unassembled WGS sequence"/>
</dbReference>
<keyword evidence="7" id="KW-0472">Membrane</keyword>
<sequence>MRSSAQEAKNIFLEAIEIESPKERGMFLDGACRGDGRLREQVVALLDAFAEPNSMLDGDGLIAERETNLPDAVGTSIGRYDVKELIGEGGMGLVYLADQAEPIRRQVALKVIRPGMASKEVVARFEAERQALAMMDHPNIAHVFDGGVTESGQPYFAMELVNGVPITQYCDSCRLDTRDRLGLFVNVCQAVQHAHQKGVIHRDLKPSNILIAIQDGRPTPKIIDFGVAKAIGTRLTDQTLRTRYAQLIGTPMYMSPEQAELRPIDVDTRSDVYSLGVLLYELLTGATPFSRERLENASFDDLRRIIREEEPPRPSTQVNTLAADASSTLNETHRIAPRQLAHQLRGELDWIVMKALDKDRTRRYASAGELADDVEHYLSDEPVQAKPASVLYQISKFTRRHRALVATTSALLLAVAAGLGAVAGFWIAERRLAEIEQGREANEVLLGFYQSMFDAPHGQETTSGERSVRDLLDGLSGSLKERAQGRPHVEIELHRIVARMYQEIGEPNAAYEHQLRALQLAESEIGYGEYDEKYADLLVDLASQTEWNDKPDTFDFQATKLRAEKAVQIYEYLGVETEAAADAYFHLSWFHDPMEPLKVQELRRRAMKIADKVAPPGGSQRQIFARIDMALSLSHMDVNDHQEAIDLMEEGVAISRRIHSSTDPMAATTLRYQGEILLHAGDIQGAINSYREGWEYYQAAGYDNEERSHGCALALAEALHCAGQYNEANETLQDLGAICRKHEAWKSLGNCWLVRGWCELHRDNYPDAHQCFLEAVKAAHDEPGDDTELDFLSEFYVARSLDLWGRTAEAQSAYQELQPLSSHWSELEGIAPFAQHLHALAVVHGSPGDTDALESALAAAERGLEFSKIAIDAPHRFRTSQLCLAKAIALDAVGRSEEAIDVLKSGLGILQRPFPSPVGAGAMRYHYRDPPKSRRDLELTLAHMLVKQGRFDDAERVFEDGIAFRKKFTEVEFPAKKLQVALAELRYGEFQVEHGRFIDAEEHLRQAYDELCSNPEAAKPTVQRAARQLVTVYDEIDRPTEVARWREVLEQMNESVDENAEPDEDAPSDSSEAA</sequence>
<keyword evidence="3 9" id="KW-0418">Kinase</keyword>
<dbReference type="GO" id="GO:0005524">
    <property type="term" value="F:ATP binding"/>
    <property type="evidence" value="ECO:0007669"/>
    <property type="project" value="UniProtKB-UniRule"/>
</dbReference>
<keyword evidence="7" id="KW-0812">Transmembrane</keyword>
<feature type="domain" description="Protein kinase" evidence="8">
    <location>
        <begin position="80"/>
        <end position="378"/>
    </location>
</feature>
<comment type="caution">
    <text evidence="9">The sequence shown here is derived from an EMBL/GenBank/DDBJ whole genome shotgun (WGS) entry which is preliminary data.</text>
</comment>
<keyword evidence="4 5" id="KW-0067">ATP-binding</keyword>
<evidence type="ECO:0000256" key="4">
    <source>
        <dbReference type="ARBA" id="ARBA00022840"/>
    </source>
</evidence>
<dbReference type="Gene3D" id="1.25.40.10">
    <property type="entry name" value="Tetratricopeptide repeat domain"/>
    <property type="match status" value="2"/>
</dbReference>
<dbReference type="GO" id="GO:0004674">
    <property type="term" value="F:protein serine/threonine kinase activity"/>
    <property type="evidence" value="ECO:0007669"/>
    <property type="project" value="TreeGrafter"/>
</dbReference>
<dbReference type="InterPro" id="IPR017441">
    <property type="entry name" value="Protein_kinase_ATP_BS"/>
</dbReference>
<keyword evidence="2 5" id="KW-0547">Nucleotide-binding</keyword>
<dbReference type="InterPro" id="IPR011009">
    <property type="entry name" value="Kinase-like_dom_sf"/>
</dbReference>
<evidence type="ECO:0000256" key="2">
    <source>
        <dbReference type="ARBA" id="ARBA00022741"/>
    </source>
</evidence>
<dbReference type="SMART" id="SM00028">
    <property type="entry name" value="TPR"/>
    <property type="match status" value="5"/>
</dbReference>
<dbReference type="SMART" id="SM00220">
    <property type="entry name" value="S_TKc"/>
    <property type="match status" value="1"/>
</dbReference>
<name>A0A9X2JIZ8_9BACT</name>
<dbReference type="SUPFAM" id="SSF56112">
    <property type="entry name" value="Protein kinase-like (PK-like)"/>
    <property type="match status" value="1"/>
</dbReference>
<dbReference type="PANTHER" id="PTHR43289">
    <property type="entry name" value="MITOGEN-ACTIVATED PROTEIN KINASE KINASE KINASE 20-RELATED"/>
    <property type="match status" value="1"/>
</dbReference>
<evidence type="ECO:0000313" key="10">
    <source>
        <dbReference type="Proteomes" id="UP001155241"/>
    </source>
</evidence>
<dbReference type="InterPro" id="IPR000719">
    <property type="entry name" value="Prot_kinase_dom"/>
</dbReference>
<dbReference type="AlphaFoldDB" id="A0A9X2JIZ8"/>